<dbReference type="EMBL" id="DS469586">
    <property type="protein sequence ID" value="EDO40758.1"/>
    <property type="molecule type" value="Genomic_DNA"/>
</dbReference>
<gene>
    <name evidence="2" type="ORF">NEMVEDRAFT_v1g243138</name>
</gene>
<organism evidence="2 3">
    <name type="scientific">Nematostella vectensis</name>
    <name type="common">Starlet sea anemone</name>
    <dbReference type="NCBI Taxonomy" id="45351"/>
    <lineage>
        <taxon>Eukaryota</taxon>
        <taxon>Metazoa</taxon>
        <taxon>Cnidaria</taxon>
        <taxon>Anthozoa</taxon>
        <taxon>Hexacorallia</taxon>
        <taxon>Actiniaria</taxon>
        <taxon>Edwardsiidae</taxon>
        <taxon>Nematostella</taxon>
    </lineage>
</organism>
<feature type="transmembrane region" description="Helical" evidence="1">
    <location>
        <begin position="187"/>
        <end position="205"/>
    </location>
</feature>
<protein>
    <submittedName>
        <fullName evidence="2">Uncharacterized protein</fullName>
    </submittedName>
</protein>
<proteinExistence type="predicted"/>
<dbReference type="InParanoid" id="A7S650"/>
<evidence type="ECO:0000313" key="2">
    <source>
        <dbReference type="EMBL" id="EDO40758.1"/>
    </source>
</evidence>
<feature type="transmembrane region" description="Helical" evidence="1">
    <location>
        <begin position="161"/>
        <end position="180"/>
    </location>
</feature>
<evidence type="ECO:0000256" key="1">
    <source>
        <dbReference type="SAM" id="Phobius"/>
    </source>
</evidence>
<keyword evidence="1" id="KW-1133">Transmembrane helix</keyword>
<sequence length="229" mass="25460">MCIFYVHVARCDQIRRRGTCAAESKFADNKCLKSCNKCKSDCRPCTDAQYSLHYKIEGFRVRAEVGTFHRWPKLAVALKEDLGKLKKVVPRPAALRLQHLSGIYVSKLKVCNTYPTCNDPTVADSYHVSRRWLAMNHDAPEKAGFVDMMNPGEYLVRRSNMTMFMIVVFKIVLVVLDGDWSGGDGRVKMVIVMVGLWMVVVVVVVDGDGGGGLDGGGDDGGDGQTDRFF</sequence>
<keyword evidence="1" id="KW-0812">Transmembrane</keyword>
<evidence type="ECO:0000313" key="3">
    <source>
        <dbReference type="Proteomes" id="UP000001593"/>
    </source>
</evidence>
<name>A7S650_NEMVE</name>
<accession>A7S650</accession>
<keyword evidence="3" id="KW-1185">Reference proteome</keyword>
<dbReference type="AlphaFoldDB" id="A7S650"/>
<reference evidence="2 3" key="1">
    <citation type="journal article" date="2007" name="Science">
        <title>Sea anemone genome reveals ancestral eumetazoan gene repertoire and genomic organization.</title>
        <authorList>
            <person name="Putnam N.H."/>
            <person name="Srivastava M."/>
            <person name="Hellsten U."/>
            <person name="Dirks B."/>
            <person name="Chapman J."/>
            <person name="Salamov A."/>
            <person name="Terry A."/>
            <person name="Shapiro H."/>
            <person name="Lindquist E."/>
            <person name="Kapitonov V.V."/>
            <person name="Jurka J."/>
            <person name="Genikhovich G."/>
            <person name="Grigoriev I.V."/>
            <person name="Lucas S.M."/>
            <person name="Steele R.E."/>
            <person name="Finnerty J.R."/>
            <person name="Technau U."/>
            <person name="Martindale M.Q."/>
            <person name="Rokhsar D.S."/>
        </authorList>
    </citation>
    <scope>NUCLEOTIDE SEQUENCE [LARGE SCALE GENOMIC DNA]</scope>
    <source>
        <strain evidence="3">CH2 X CH6</strain>
    </source>
</reference>
<keyword evidence="1" id="KW-0472">Membrane</keyword>
<dbReference type="Proteomes" id="UP000001593">
    <property type="component" value="Unassembled WGS sequence"/>
</dbReference>
<dbReference type="HOGENOM" id="CLU_1211051_0_0_1"/>